<dbReference type="AlphaFoldDB" id="A0A1V4IVY2"/>
<reference evidence="6 7" key="1">
    <citation type="submission" date="2017-03" db="EMBL/GenBank/DDBJ databases">
        <title>Genome sequence of Clostridium oryzae DSM 28571.</title>
        <authorList>
            <person name="Poehlein A."/>
            <person name="Daniel R."/>
        </authorList>
    </citation>
    <scope>NUCLEOTIDE SEQUENCE [LARGE SCALE GENOMIC DNA]</scope>
    <source>
        <strain evidence="6 7">DSM 28571</strain>
    </source>
</reference>
<dbReference type="InterPro" id="IPR000182">
    <property type="entry name" value="GNAT_dom"/>
</dbReference>
<dbReference type="Pfam" id="PF01981">
    <property type="entry name" value="PTH2"/>
    <property type="match status" value="1"/>
</dbReference>
<feature type="domain" description="N-acetyltransferase" evidence="5">
    <location>
        <begin position="7"/>
        <end position="144"/>
    </location>
</feature>
<dbReference type="Pfam" id="PF00583">
    <property type="entry name" value="Acetyltransf_1"/>
    <property type="match status" value="1"/>
</dbReference>
<name>A0A1V4IVY2_9CLOT</name>
<dbReference type="PROSITE" id="PS51186">
    <property type="entry name" value="GNAT"/>
    <property type="match status" value="1"/>
</dbReference>
<dbReference type="GO" id="GO:0005829">
    <property type="term" value="C:cytosol"/>
    <property type="evidence" value="ECO:0007669"/>
    <property type="project" value="TreeGrafter"/>
</dbReference>
<dbReference type="InterPro" id="IPR023476">
    <property type="entry name" value="Pep_tRNA_hydro_II_dom_sf"/>
</dbReference>
<comment type="catalytic activity">
    <reaction evidence="4">
        <text>an N-acyl-L-alpha-aminoacyl-tRNA + H2O = an N-acyl-L-amino acid + a tRNA + H(+)</text>
        <dbReference type="Rhea" id="RHEA:54448"/>
        <dbReference type="Rhea" id="RHEA-COMP:10123"/>
        <dbReference type="Rhea" id="RHEA-COMP:13883"/>
        <dbReference type="ChEBI" id="CHEBI:15377"/>
        <dbReference type="ChEBI" id="CHEBI:15378"/>
        <dbReference type="ChEBI" id="CHEBI:59874"/>
        <dbReference type="ChEBI" id="CHEBI:78442"/>
        <dbReference type="ChEBI" id="CHEBI:138191"/>
        <dbReference type="EC" id="3.1.1.29"/>
    </reaction>
</comment>
<sequence>MNVDKYVIIESKAEDEELIVKGLVRYNLTQVPLKQQKEFICINRTVKNENGDIIAGILSRMYCWNCLYIDTLWVKEEYRGERLGSKLLKEVEKTAMEQGCELIHLDTFDFQAKGFYLKHGYDIFGILEQCPEGHKRYFMKKIMSGANVRCQARDKIGGLFMDRRTKQIIVMRKDLQMTKGKMIAQGSHASVGMLLEMMEINNVINENQDTASTGEYTLTLRVQDGSAIDNWFKEGFKKVCVYVNSEEELIDIYNKAQEKGLPVIMIEDAGVTMFKGVPTKTCIAIGPAWDKDIDEVTGELKLL</sequence>
<evidence type="ECO:0000256" key="1">
    <source>
        <dbReference type="ARBA" id="ARBA00013260"/>
    </source>
</evidence>
<dbReference type="STRING" id="1450648.CLORY_08160"/>
<dbReference type="SUPFAM" id="SSF55729">
    <property type="entry name" value="Acyl-CoA N-acyltransferases (Nat)"/>
    <property type="match status" value="1"/>
</dbReference>
<dbReference type="SUPFAM" id="SSF102462">
    <property type="entry name" value="Peptidyl-tRNA hydrolase II"/>
    <property type="match status" value="1"/>
</dbReference>
<protein>
    <recommendedName>
        <fullName evidence="1">peptidyl-tRNA hydrolase</fullName>
        <ecNumber evidence="1">3.1.1.29</ecNumber>
    </recommendedName>
</protein>
<comment type="caution">
    <text evidence="6">The sequence shown here is derived from an EMBL/GenBank/DDBJ whole genome shotgun (WGS) entry which is preliminary data.</text>
</comment>
<dbReference type="PANTHER" id="PTHR12649:SF11">
    <property type="entry name" value="PEPTIDYL-TRNA HYDROLASE 2, MITOCHONDRIAL"/>
    <property type="match status" value="1"/>
</dbReference>
<dbReference type="PANTHER" id="PTHR12649">
    <property type="entry name" value="PEPTIDYL-TRNA HYDROLASE 2"/>
    <property type="match status" value="1"/>
</dbReference>
<evidence type="ECO:0000313" key="6">
    <source>
        <dbReference type="EMBL" id="OPJ63944.1"/>
    </source>
</evidence>
<comment type="similarity">
    <text evidence="3">Belongs to the PTH2 family.</text>
</comment>
<dbReference type="InterPro" id="IPR016181">
    <property type="entry name" value="Acyl_CoA_acyltransferase"/>
</dbReference>
<evidence type="ECO:0000256" key="2">
    <source>
        <dbReference type="ARBA" id="ARBA00022801"/>
    </source>
</evidence>
<dbReference type="EC" id="3.1.1.29" evidence="1"/>
<gene>
    <name evidence="6" type="ORF">CLORY_08160</name>
</gene>
<keyword evidence="7" id="KW-1185">Reference proteome</keyword>
<proteinExistence type="inferred from homology"/>
<accession>A0A1V4IVY2</accession>
<dbReference type="CDD" id="cd04301">
    <property type="entry name" value="NAT_SF"/>
    <property type="match status" value="1"/>
</dbReference>
<dbReference type="GO" id="GO:0016747">
    <property type="term" value="F:acyltransferase activity, transferring groups other than amino-acyl groups"/>
    <property type="evidence" value="ECO:0007669"/>
    <property type="project" value="InterPro"/>
</dbReference>
<keyword evidence="2 6" id="KW-0378">Hydrolase</keyword>
<dbReference type="Gene3D" id="3.40.1490.10">
    <property type="entry name" value="Bit1"/>
    <property type="match status" value="1"/>
</dbReference>
<dbReference type="Gene3D" id="3.40.630.30">
    <property type="match status" value="1"/>
</dbReference>
<dbReference type="InterPro" id="IPR002833">
    <property type="entry name" value="PTH2"/>
</dbReference>
<dbReference type="Proteomes" id="UP000190080">
    <property type="component" value="Unassembled WGS sequence"/>
</dbReference>
<organism evidence="6 7">
    <name type="scientific">Clostridium oryzae</name>
    <dbReference type="NCBI Taxonomy" id="1450648"/>
    <lineage>
        <taxon>Bacteria</taxon>
        <taxon>Bacillati</taxon>
        <taxon>Bacillota</taxon>
        <taxon>Clostridia</taxon>
        <taxon>Eubacteriales</taxon>
        <taxon>Clostridiaceae</taxon>
        <taxon>Clostridium</taxon>
    </lineage>
</organism>
<dbReference type="NCBIfam" id="TIGR00283">
    <property type="entry name" value="arch_pth2"/>
    <property type="match status" value="1"/>
</dbReference>
<evidence type="ECO:0000256" key="4">
    <source>
        <dbReference type="ARBA" id="ARBA00048707"/>
    </source>
</evidence>
<evidence type="ECO:0000313" key="7">
    <source>
        <dbReference type="Proteomes" id="UP000190080"/>
    </source>
</evidence>
<evidence type="ECO:0000259" key="5">
    <source>
        <dbReference type="PROSITE" id="PS51186"/>
    </source>
</evidence>
<dbReference type="GO" id="GO:0004045">
    <property type="term" value="F:peptidyl-tRNA hydrolase activity"/>
    <property type="evidence" value="ECO:0007669"/>
    <property type="project" value="UniProtKB-EC"/>
</dbReference>
<evidence type="ECO:0000256" key="3">
    <source>
        <dbReference type="ARBA" id="ARBA00038050"/>
    </source>
</evidence>
<dbReference type="EMBL" id="MZGV01000006">
    <property type="protein sequence ID" value="OPJ63944.1"/>
    <property type="molecule type" value="Genomic_DNA"/>
</dbReference>